<evidence type="ECO:0000256" key="1">
    <source>
        <dbReference type="ARBA" id="ARBA00022676"/>
    </source>
</evidence>
<keyword evidence="2" id="KW-0808">Transferase</keyword>
<sequence>MSVCSNSQPIVLVCAADNNYAMPLAVTVRSALTNIKSNRKIALFIIDGGISQVNKRKIIKSLNSEQIDISWVQPDNTLFEDLVVSRHLTVSAYYRLFIPELLPQKFDKAIYLDSDMVVTGDLEELWNIDVGDNYVLAVQDDHQLYISISDALETYNKLGIPLDYKYFNSGLLVMNLEKWRSENIGKKIIECMKREHLSNDQDGLNAVLAGKWQELHPKWNQMPRIYEYSSWKDSPFPEPVYNDLLHQPQIIHFSTLPKPWYAGLRCECTHPKKDLFFRYLDVTAWSGWRDTIWRRLARKFMKLTSLNTAKL</sequence>
<dbReference type="Proteomes" id="UP000660380">
    <property type="component" value="Unassembled WGS sequence"/>
</dbReference>
<name>A0ABR8GQ67_9CYAN</name>
<dbReference type="InterPro" id="IPR002495">
    <property type="entry name" value="Glyco_trans_8"/>
</dbReference>
<dbReference type="SUPFAM" id="SSF53448">
    <property type="entry name" value="Nucleotide-diphospho-sugar transferases"/>
    <property type="match status" value="1"/>
</dbReference>
<keyword evidence="1" id="KW-0328">Glycosyltransferase</keyword>
<evidence type="ECO:0000313" key="4">
    <source>
        <dbReference type="EMBL" id="MBD2605195.1"/>
    </source>
</evidence>
<comment type="caution">
    <text evidence="4">The sequence shown here is derived from an EMBL/GenBank/DDBJ whole genome shotgun (WGS) entry which is preliminary data.</text>
</comment>
<evidence type="ECO:0000313" key="5">
    <source>
        <dbReference type="Proteomes" id="UP000660380"/>
    </source>
</evidence>
<dbReference type="InterPro" id="IPR050748">
    <property type="entry name" value="Glycosyltrans_8_dom-fam"/>
</dbReference>
<evidence type="ECO:0000256" key="3">
    <source>
        <dbReference type="ARBA" id="ARBA00022723"/>
    </source>
</evidence>
<dbReference type="Pfam" id="PF01501">
    <property type="entry name" value="Glyco_transf_8"/>
    <property type="match status" value="1"/>
</dbReference>
<dbReference type="EMBL" id="JACJTA010000020">
    <property type="protein sequence ID" value="MBD2605195.1"/>
    <property type="molecule type" value="Genomic_DNA"/>
</dbReference>
<dbReference type="InterPro" id="IPR029044">
    <property type="entry name" value="Nucleotide-diphossugar_trans"/>
</dbReference>
<gene>
    <name evidence="4" type="ORF">H6G81_11785</name>
</gene>
<proteinExistence type="predicted"/>
<dbReference type="PANTHER" id="PTHR13778">
    <property type="entry name" value="GLYCOSYLTRANSFERASE 8 DOMAIN-CONTAINING PROTEIN"/>
    <property type="match status" value="1"/>
</dbReference>
<dbReference type="RefSeq" id="WP_029633027.1">
    <property type="nucleotide sequence ID" value="NZ_JACJTA010000020.1"/>
</dbReference>
<evidence type="ECO:0000256" key="2">
    <source>
        <dbReference type="ARBA" id="ARBA00022679"/>
    </source>
</evidence>
<dbReference type="Gene3D" id="3.90.550.10">
    <property type="entry name" value="Spore Coat Polysaccharide Biosynthesis Protein SpsA, Chain A"/>
    <property type="match status" value="1"/>
</dbReference>
<keyword evidence="3" id="KW-0479">Metal-binding</keyword>
<accession>A0ABR8GQ67</accession>
<protein>
    <submittedName>
        <fullName evidence="4">Glycosyltransferase family 8 protein</fullName>
    </submittedName>
</protein>
<dbReference type="CDD" id="cd04194">
    <property type="entry name" value="GT8_A4GalT_like"/>
    <property type="match status" value="1"/>
</dbReference>
<dbReference type="PANTHER" id="PTHR13778:SF47">
    <property type="entry name" value="LIPOPOLYSACCHARIDE 1,3-GALACTOSYLTRANSFERASE"/>
    <property type="match status" value="1"/>
</dbReference>
<organism evidence="4 5">
    <name type="scientific">Scytonema hofmannii FACHB-248</name>
    <dbReference type="NCBI Taxonomy" id="1842502"/>
    <lineage>
        <taxon>Bacteria</taxon>
        <taxon>Bacillati</taxon>
        <taxon>Cyanobacteriota</taxon>
        <taxon>Cyanophyceae</taxon>
        <taxon>Nostocales</taxon>
        <taxon>Scytonemataceae</taxon>
        <taxon>Scytonema</taxon>
    </lineage>
</organism>
<reference evidence="4 5" key="1">
    <citation type="journal article" date="2020" name="ISME J.">
        <title>Comparative genomics reveals insights into cyanobacterial evolution and habitat adaptation.</title>
        <authorList>
            <person name="Chen M.Y."/>
            <person name="Teng W.K."/>
            <person name="Zhao L."/>
            <person name="Hu C.X."/>
            <person name="Zhou Y.K."/>
            <person name="Han B.P."/>
            <person name="Song L.R."/>
            <person name="Shu W.S."/>
        </authorList>
    </citation>
    <scope>NUCLEOTIDE SEQUENCE [LARGE SCALE GENOMIC DNA]</scope>
    <source>
        <strain evidence="4 5">FACHB-248</strain>
    </source>
</reference>
<keyword evidence="5" id="KW-1185">Reference proteome</keyword>